<dbReference type="AlphaFoldDB" id="A0A0D0TH59"/>
<dbReference type="HOGENOM" id="CLU_2145742_0_0_1"/>
<accession>A0A0D0TH59</accession>
<sequence length="112" mass="12417">MIHLLHLVITHFPTTPRYLHRPIAIMVTLLSLLKPKSNPKPGVNNLYRYPILILIPIPKHNFISHPSPHSALPPPLAQPSRPDRLSNTPMVLSSLASLVVPDTWAPQPALNG</sequence>
<name>A0A0D0TH59_CRYGA</name>
<reference evidence="2" key="1">
    <citation type="submission" date="2015-01" db="EMBL/GenBank/DDBJ databases">
        <title>The Genome Sequence of Cryptococcus gattii CA1280.</title>
        <authorList>
            <consortium name="The Broad Institute Genomics Platform"/>
            <person name="Cuomo C."/>
            <person name="Litvintseva A."/>
            <person name="Chen Y."/>
            <person name="Heitman J."/>
            <person name="Sun S."/>
            <person name="Springer D."/>
            <person name="Dromer F."/>
            <person name="Young S."/>
            <person name="Zeng Q."/>
            <person name="Gargeya S."/>
            <person name="Abouelleil A."/>
            <person name="Alvarado L."/>
            <person name="Chapman S.B."/>
            <person name="Gainer-Dewar J."/>
            <person name="Goldberg J."/>
            <person name="Griggs A."/>
            <person name="Gujja S."/>
            <person name="Hansen M."/>
            <person name="Howarth C."/>
            <person name="Imamovic A."/>
            <person name="Larimer J."/>
            <person name="Murphy C."/>
            <person name="Naylor J."/>
            <person name="Pearson M."/>
            <person name="Priest M."/>
            <person name="Roberts A."/>
            <person name="Saif S."/>
            <person name="Shea T."/>
            <person name="Sykes S."/>
            <person name="Wortman J."/>
            <person name="Nusbaum C."/>
            <person name="Birren B."/>
        </authorList>
    </citation>
    <scope>NUCLEOTIDE SEQUENCE [LARGE SCALE GENOMIC DNA]</scope>
    <source>
        <strain evidence="2">CA1280</strain>
    </source>
</reference>
<evidence type="ECO:0000313" key="2">
    <source>
        <dbReference type="EMBL" id="KIR45772.1"/>
    </source>
</evidence>
<dbReference type="EMBL" id="KN847987">
    <property type="protein sequence ID" value="KIR45772.1"/>
    <property type="molecule type" value="Genomic_DNA"/>
</dbReference>
<evidence type="ECO:0000256" key="1">
    <source>
        <dbReference type="SAM" id="MobiDB-lite"/>
    </source>
</evidence>
<proteinExistence type="predicted"/>
<organism evidence="2">
    <name type="scientific">Cryptococcus bacillisporus CA1280</name>
    <dbReference type="NCBI Taxonomy" id="1296109"/>
    <lineage>
        <taxon>Eukaryota</taxon>
        <taxon>Fungi</taxon>
        <taxon>Dikarya</taxon>
        <taxon>Basidiomycota</taxon>
        <taxon>Agaricomycotina</taxon>
        <taxon>Tremellomycetes</taxon>
        <taxon>Tremellales</taxon>
        <taxon>Cryptococcaceae</taxon>
        <taxon>Cryptococcus</taxon>
        <taxon>Cryptococcus gattii species complex</taxon>
    </lineage>
</organism>
<protein>
    <submittedName>
        <fullName evidence="2">Uncharacterized protein</fullName>
    </submittedName>
</protein>
<gene>
    <name evidence="2" type="ORF">I312_05134</name>
</gene>
<feature type="region of interest" description="Disordered" evidence="1">
    <location>
        <begin position="66"/>
        <end position="87"/>
    </location>
</feature>